<dbReference type="InterPro" id="IPR018976">
    <property type="entry name" value="Imelysin-like"/>
</dbReference>
<dbReference type="InterPro" id="IPR038352">
    <property type="entry name" value="Imelysin_sf"/>
</dbReference>
<dbReference type="Gene3D" id="1.20.1420.20">
    <property type="entry name" value="M75 peptidase, HXXE motif"/>
    <property type="match status" value="1"/>
</dbReference>
<reference evidence="5 6" key="1">
    <citation type="submission" date="2023-07" db="EMBL/GenBank/DDBJ databases">
        <title>Sorghum-associated microbial communities from plants grown in Nebraska, USA.</title>
        <authorList>
            <person name="Schachtman D."/>
        </authorList>
    </citation>
    <scope>NUCLEOTIDE SEQUENCE [LARGE SCALE GENOMIC DNA]</scope>
    <source>
        <strain evidence="5 6">BE240</strain>
    </source>
</reference>
<dbReference type="CDD" id="cd14659">
    <property type="entry name" value="Imelysin-like_IPPA"/>
    <property type="match status" value="1"/>
</dbReference>
<protein>
    <submittedName>
        <fullName evidence="5">Lipoprotein</fullName>
    </submittedName>
</protein>
<name>A0ABU1VCM3_9BURK</name>
<comment type="subcellular location">
    <subcellularLocation>
        <location evidence="1">Cell envelope</location>
    </subcellularLocation>
</comment>
<dbReference type="RefSeq" id="WP_204735714.1">
    <property type="nucleotide sequence ID" value="NZ_JAVDWE010000008.1"/>
</dbReference>
<proteinExistence type="predicted"/>
<dbReference type="Pfam" id="PF09375">
    <property type="entry name" value="Peptidase_M75"/>
    <property type="match status" value="1"/>
</dbReference>
<dbReference type="EMBL" id="JAVDWE010000008">
    <property type="protein sequence ID" value="MDR7095202.1"/>
    <property type="molecule type" value="Genomic_DNA"/>
</dbReference>
<accession>A0ABU1VCM3</accession>
<evidence type="ECO:0000256" key="2">
    <source>
        <dbReference type="ARBA" id="ARBA00022729"/>
    </source>
</evidence>
<sequence length="362" mass="39531">MTHQTLHFARCVAVFALGLALTGLATGQPAAPVVAAPYYSAEQAMQGLYTHHLPPLARGFQAQADRLVETTAQHCTGQAPLSALRTQWQDTLVSWETLSTPAVGPLVTRRSQRQIDFWPARPDLLRRSMEKTPATLADMDRVGTPAKGFPAFELLLNQWAASRQPAPAPACRYAELIAQGIAAEARELQNGLGEWASKEWEDEPEVTTASLAEWVNQWLAGLERLRWAHIEKPITTHQTTGKGKPVPYARLDRESNLRDWRAQWQSLLTQGRLPPGASPPAAGQALVPMEALLMGRGQLALAQKWGQALDQVTAGMEKLTPRSSESEALRVTKSMRAVTVLFQNEVAAALDVPLGFSDADGD</sequence>
<comment type="caution">
    <text evidence="5">The sequence shown here is derived from an EMBL/GenBank/DDBJ whole genome shotgun (WGS) entry which is preliminary data.</text>
</comment>
<feature type="chain" id="PRO_5045252792" evidence="3">
    <location>
        <begin position="26"/>
        <end position="362"/>
    </location>
</feature>
<evidence type="ECO:0000256" key="1">
    <source>
        <dbReference type="ARBA" id="ARBA00004196"/>
    </source>
</evidence>
<dbReference type="Proteomes" id="UP001265550">
    <property type="component" value="Unassembled WGS sequence"/>
</dbReference>
<feature type="domain" description="Imelysin-like" evidence="4">
    <location>
        <begin position="61"/>
        <end position="333"/>
    </location>
</feature>
<keyword evidence="2 3" id="KW-0732">Signal</keyword>
<dbReference type="InterPro" id="IPR034984">
    <property type="entry name" value="Imelysin-like_IPPA"/>
</dbReference>
<evidence type="ECO:0000313" key="5">
    <source>
        <dbReference type="EMBL" id="MDR7095202.1"/>
    </source>
</evidence>
<evidence type="ECO:0000256" key="3">
    <source>
        <dbReference type="SAM" id="SignalP"/>
    </source>
</evidence>
<evidence type="ECO:0000259" key="4">
    <source>
        <dbReference type="Pfam" id="PF09375"/>
    </source>
</evidence>
<keyword evidence="6" id="KW-1185">Reference proteome</keyword>
<organism evidence="5 6">
    <name type="scientific">Hydrogenophaga laconesensis</name>
    <dbReference type="NCBI Taxonomy" id="1805971"/>
    <lineage>
        <taxon>Bacteria</taxon>
        <taxon>Pseudomonadati</taxon>
        <taxon>Pseudomonadota</taxon>
        <taxon>Betaproteobacteria</taxon>
        <taxon>Burkholderiales</taxon>
        <taxon>Comamonadaceae</taxon>
        <taxon>Hydrogenophaga</taxon>
    </lineage>
</organism>
<evidence type="ECO:0000313" key="6">
    <source>
        <dbReference type="Proteomes" id="UP001265550"/>
    </source>
</evidence>
<gene>
    <name evidence="5" type="ORF">J2X09_002950</name>
</gene>
<keyword evidence="5" id="KW-0449">Lipoprotein</keyword>
<feature type="signal peptide" evidence="3">
    <location>
        <begin position="1"/>
        <end position="25"/>
    </location>
</feature>